<gene>
    <name evidence="1" type="ORF">R4485_18160</name>
</gene>
<evidence type="ECO:0000313" key="1">
    <source>
        <dbReference type="EMBL" id="MDV7292096.1"/>
    </source>
</evidence>
<dbReference type="AlphaFoldDB" id="A0AAE4VCZ9"/>
<protein>
    <submittedName>
        <fullName evidence="1">Uncharacterized protein</fullName>
    </submittedName>
</protein>
<dbReference type="Proteomes" id="UP001186041">
    <property type="component" value="Unassembled WGS sequence"/>
</dbReference>
<dbReference type="RefSeq" id="WP_317722325.1">
    <property type="nucleotide sequence ID" value="NZ_JAWLVK010000015.1"/>
</dbReference>
<organism evidence="1 2">
    <name type="scientific">Mycolicibacterium fortuitum</name>
    <name type="common">Mycobacterium fortuitum</name>
    <dbReference type="NCBI Taxonomy" id="1766"/>
    <lineage>
        <taxon>Bacteria</taxon>
        <taxon>Bacillati</taxon>
        <taxon>Actinomycetota</taxon>
        <taxon>Actinomycetes</taxon>
        <taxon>Mycobacteriales</taxon>
        <taxon>Mycobacteriaceae</taxon>
        <taxon>Mycolicibacterium</taxon>
    </lineage>
</organism>
<sequence length="96" mass="10365">MSGELIGTVELDYGTARVAVSDDAEISIDFSTRFEEEGSTSVYLTTDEAVRLAELITKAVRLAPEISSARNDCRRRVTAAEAEYEGFVADLIGGSE</sequence>
<dbReference type="EMBL" id="JAWLVV010000015">
    <property type="protein sequence ID" value="MDV7292096.1"/>
    <property type="molecule type" value="Genomic_DNA"/>
</dbReference>
<accession>A0AAE4VCZ9</accession>
<name>A0AAE4VCZ9_MYCFO</name>
<evidence type="ECO:0000313" key="2">
    <source>
        <dbReference type="Proteomes" id="UP001186041"/>
    </source>
</evidence>
<reference evidence="1" key="1">
    <citation type="submission" date="2023-10" db="EMBL/GenBank/DDBJ databases">
        <title>Mycolicibacterium fortuitum clinical isolates causing pulmonary infections in humans.</title>
        <authorList>
            <person name="Mejia-Ponce P.M."/>
            <person name="Zenteno-Cuevas R."/>
            <person name="Licona-Cassani C."/>
        </authorList>
    </citation>
    <scope>NUCLEOTIDE SEQUENCE</scope>
    <source>
        <strain evidence="1">M8</strain>
    </source>
</reference>
<comment type="caution">
    <text evidence="1">The sequence shown here is derived from an EMBL/GenBank/DDBJ whole genome shotgun (WGS) entry which is preliminary data.</text>
</comment>
<proteinExistence type="predicted"/>